<gene>
    <name evidence="3" type="ORF">QWM81_21860</name>
</gene>
<keyword evidence="1" id="KW-1133">Transmembrane helix</keyword>
<reference evidence="3" key="1">
    <citation type="submission" date="2023-06" db="EMBL/GenBank/DDBJ databases">
        <title>WGS-Sequencing of Streptomyces ficellus isolate 21 collected from sand in Gara Djebilet Iron Mine in Algeria.</title>
        <authorList>
            <person name="Zegers G.P."/>
            <person name="Gomez A."/>
            <person name="Gueddou A."/>
            <person name="Zahara A.F."/>
            <person name="Worth M."/>
            <person name="Sevigny J.L."/>
            <person name="Tisa L."/>
        </authorList>
    </citation>
    <scope>NUCLEOTIDE SEQUENCE</scope>
    <source>
        <strain evidence="3">AS11</strain>
    </source>
</reference>
<evidence type="ECO:0000313" key="4">
    <source>
        <dbReference type="Proteomes" id="UP001174050"/>
    </source>
</evidence>
<dbReference type="Proteomes" id="UP001174050">
    <property type="component" value="Unassembled WGS sequence"/>
</dbReference>
<evidence type="ECO:0000259" key="2">
    <source>
        <dbReference type="Pfam" id="PF13400"/>
    </source>
</evidence>
<sequence length="192" mass="20068">MTACTRRTREAGQASPLYVFVVASLLFLALAFFAVGQAGATRNGAQSAADAAALAAARESRDNVDLTIGNLADLLDGALIPTLYGCGASHYYAGQNDAEVDSCTPLFDGRWGFTVQVTSLNPVGDTVLPGTEDRYAKSTATAVVVPVCSFEPADDDDSPSPGALECEGDLLDLDPAKLPDMSDLFEVRLAED</sequence>
<comment type="caution">
    <text evidence="3">The sequence shown here is derived from an EMBL/GenBank/DDBJ whole genome shotgun (WGS) entry which is preliminary data.</text>
</comment>
<dbReference type="RefSeq" id="WP_290113976.1">
    <property type="nucleotide sequence ID" value="NZ_JAUEPL010000036.1"/>
</dbReference>
<dbReference type="EMBL" id="JAUEPL010000036">
    <property type="protein sequence ID" value="MDN3296640.1"/>
    <property type="molecule type" value="Genomic_DNA"/>
</dbReference>
<feature type="transmembrane region" description="Helical" evidence="1">
    <location>
        <begin position="17"/>
        <end position="36"/>
    </location>
</feature>
<protein>
    <submittedName>
        <fullName evidence="3">Pilus assembly protein TadG-related protein</fullName>
    </submittedName>
</protein>
<keyword evidence="4" id="KW-1185">Reference proteome</keyword>
<proteinExistence type="predicted"/>
<feature type="domain" description="Putative Flp pilus-assembly TadG-like N-terminal" evidence="2">
    <location>
        <begin position="12"/>
        <end position="58"/>
    </location>
</feature>
<organism evidence="3 4">
    <name type="scientific">Streptomyces ficellus</name>
    <dbReference type="NCBI Taxonomy" id="1977088"/>
    <lineage>
        <taxon>Bacteria</taxon>
        <taxon>Bacillati</taxon>
        <taxon>Actinomycetota</taxon>
        <taxon>Actinomycetes</taxon>
        <taxon>Kitasatosporales</taxon>
        <taxon>Streptomycetaceae</taxon>
        <taxon>Streptomyces</taxon>
    </lineage>
</organism>
<accession>A0ABT7ZAV5</accession>
<evidence type="ECO:0000313" key="3">
    <source>
        <dbReference type="EMBL" id="MDN3296640.1"/>
    </source>
</evidence>
<keyword evidence="1" id="KW-0812">Transmembrane</keyword>
<name>A0ABT7ZAV5_9ACTN</name>
<dbReference type="Pfam" id="PF13400">
    <property type="entry name" value="Tad"/>
    <property type="match status" value="1"/>
</dbReference>
<evidence type="ECO:0000256" key="1">
    <source>
        <dbReference type="SAM" id="Phobius"/>
    </source>
</evidence>
<keyword evidence="1" id="KW-0472">Membrane</keyword>
<dbReference type="InterPro" id="IPR028087">
    <property type="entry name" value="Tad_N"/>
</dbReference>